<sequence length="240" mass="27601">MTNSEVFGIIKFFKDDEYLSQLCGGKLFCNTPEFYRLHNEIGISDRSEGCTWSFRQSRGDTGAKIVVGGHSIGTLANITFRSTGMKDGWLHCWTTLVMPQDEAELEILVNDIKRIRSEFGLNYAYIPPANINPFIEYIKTLTTHEVSAGNITYSEKQREWSPICKSTSYQYQREFRILIGECQELSTEPLIIQNLKDFDDFIMKNISIEISSIDGEWIWFGINGTRDIVHNKKRTEITVI</sequence>
<reference evidence="1" key="1">
    <citation type="journal article" date="2011" name="Environ. Microbiol.">
        <title>Genomic insights into the metabolic potential of the polycyclic aromatic hydrocarbon degrading sulfate-reducing Deltaproteobacterium N47.</title>
        <authorList>
            <person name="Bergmann F."/>
            <person name="Selesi D."/>
            <person name="Weinmaier T."/>
            <person name="Tischler P."/>
            <person name="Rattei T."/>
            <person name="Meckenstock R.U."/>
        </authorList>
    </citation>
    <scope>NUCLEOTIDE SEQUENCE</scope>
</reference>
<gene>
    <name evidence="1" type="ORF">N47_G32480</name>
</gene>
<protein>
    <submittedName>
        <fullName evidence="1">Uncharacterized protein</fullName>
    </submittedName>
</protein>
<accession>E1YBI0</accession>
<dbReference type="AlphaFoldDB" id="E1YBI0"/>
<dbReference type="EMBL" id="FR695868">
    <property type="protein sequence ID" value="CBX27924.1"/>
    <property type="molecule type" value="Genomic_DNA"/>
</dbReference>
<name>E1YBI0_9BACT</name>
<proteinExistence type="predicted"/>
<organism evidence="1">
    <name type="scientific">uncultured Desulfobacterium sp</name>
    <dbReference type="NCBI Taxonomy" id="201089"/>
    <lineage>
        <taxon>Bacteria</taxon>
        <taxon>Pseudomonadati</taxon>
        <taxon>Thermodesulfobacteriota</taxon>
        <taxon>Desulfobacteria</taxon>
        <taxon>Desulfobacterales</taxon>
        <taxon>Desulfobacteriaceae</taxon>
        <taxon>Desulfobacterium</taxon>
        <taxon>environmental samples</taxon>
    </lineage>
</organism>
<evidence type="ECO:0000313" key="1">
    <source>
        <dbReference type="EMBL" id="CBX27924.1"/>
    </source>
</evidence>